<dbReference type="AlphaFoldDB" id="A0A2N0TLM2"/>
<feature type="transmembrane region" description="Helical" evidence="2">
    <location>
        <begin position="174"/>
        <end position="195"/>
    </location>
</feature>
<dbReference type="SUPFAM" id="SSF53474">
    <property type="entry name" value="alpha/beta-Hydrolases"/>
    <property type="match status" value="1"/>
</dbReference>
<keyword evidence="2" id="KW-0472">Membrane</keyword>
<dbReference type="InterPro" id="IPR050583">
    <property type="entry name" value="Mycobacterial_A85_antigen"/>
</dbReference>
<dbReference type="RefSeq" id="WP_332869298.1">
    <property type="nucleotide sequence ID" value="NZ_PJEG01000003.1"/>
</dbReference>
<evidence type="ECO:0008006" key="5">
    <source>
        <dbReference type="Google" id="ProtNLM"/>
    </source>
</evidence>
<dbReference type="InterPro" id="IPR029058">
    <property type="entry name" value="AB_hydrolase_fold"/>
</dbReference>
<sequence>MKNSVWKTFMELSLVRGIVPWTVFGLTAIAAIILIVGLALSKKRGPAADGLAPGGLAPDGESSAQSPVDPDNQPANQPTNAAATASSAASTEETFISHGLRTPQRRHLHPLVASLVAAALAGAGGLLATWLMSDVFMVFGVSLGWPVILTVAGGFAGLGFVLAAAVTLRGARRVLAVVLVPLVLASTALGVDSIYGEYQTIGNLVGYTPYPPLGSVTVRKASMSVGEWRDKARKDALPSMPDSGKVFAVTIPNTESKFKARKAMVYLPPAALSDRPPALPVMELLAGQPGSPGRLIDAGNIAATMNAYAAEHDGLAPIVLAPDQNGSAMHNSLCADTTRGNAETYLTKDVVNWARATLPVAKSARMWAMGGFSQGGTCTTQLVPRHPDIYGAMLPVDGELEPTDGSVETMVRRYFAGDRNAYDGQVPVNAIAATGTAGQALFAGAGKGDRKSVANMRTIAAAARAAGMETTELVVPGADHDWHAVQAVWNPGLDWFGARTGLGEMTKSLEEYPQVEVLQ</sequence>
<dbReference type="PANTHER" id="PTHR48098:SF1">
    <property type="entry name" value="DIACYLGLYCEROL ACYLTRANSFERASE_MYCOLYLTRANSFERASE AG85A"/>
    <property type="match status" value="1"/>
</dbReference>
<protein>
    <recommendedName>
        <fullName evidence="5">Esterase</fullName>
    </recommendedName>
</protein>
<keyword evidence="2" id="KW-1133">Transmembrane helix</keyword>
<dbReference type="InterPro" id="IPR000801">
    <property type="entry name" value="Esterase-like"/>
</dbReference>
<accession>A0A2N0TLM2</accession>
<keyword evidence="2" id="KW-0812">Transmembrane</keyword>
<dbReference type="Pfam" id="PF00756">
    <property type="entry name" value="Esterase"/>
    <property type="match status" value="1"/>
</dbReference>
<dbReference type="Gene3D" id="3.40.50.1820">
    <property type="entry name" value="alpha/beta hydrolase"/>
    <property type="match status" value="1"/>
</dbReference>
<evidence type="ECO:0000313" key="4">
    <source>
        <dbReference type="Proteomes" id="UP000232928"/>
    </source>
</evidence>
<feature type="compositionally biased region" description="Low complexity" evidence="1">
    <location>
        <begin position="69"/>
        <end position="88"/>
    </location>
</feature>
<feature type="region of interest" description="Disordered" evidence="1">
    <location>
        <begin position="51"/>
        <end position="88"/>
    </location>
</feature>
<dbReference type="GO" id="GO:0016747">
    <property type="term" value="F:acyltransferase activity, transferring groups other than amino-acyl groups"/>
    <property type="evidence" value="ECO:0007669"/>
    <property type="project" value="TreeGrafter"/>
</dbReference>
<feature type="transmembrane region" description="Helical" evidence="2">
    <location>
        <begin position="111"/>
        <end position="131"/>
    </location>
</feature>
<feature type="compositionally biased region" description="Low complexity" evidence="1">
    <location>
        <begin position="51"/>
        <end position="60"/>
    </location>
</feature>
<dbReference type="EMBL" id="PJEG01000003">
    <property type="protein sequence ID" value="PKD15606.1"/>
    <property type="molecule type" value="Genomic_DNA"/>
</dbReference>
<evidence type="ECO:0000313" key="3">
    <source>
        <dbReference type="EMBL" id="PKD15606.1"/>
    </source>
</evidence>
<comment type="caution">
    <text evidence="3">The sequence shown here is derived from an EMBL/GenBank/DDBJ whole genome shotgun (WGS) entry which is preliminary data.</text>
</comment>
<dbReference type="Proteomes" id="UP000232928">
    <property type="component" value="Unassembled WGS sequence"/>
</dbReference>
<name>A0A2N0TLM2_BIFLN</name>
<reference evidence="3 4" key="1">
    <citation type="submission" date="2017-12" db="EMBL/GenBank/DDBJ databases">
        <title>Bifidobacterium longum APC/DPC strains.</title>
        <authorList>
            <person name="Arboleya S."/>
        </authorList>
    </citation>
    <scope>NUCLEOTIDE SEQUENCE [LARGE SCALE GENOMIC DNA]</scope>
    <source>
        <strain evidence="3 4">APC1461</strain>
    </source>
</reference>
<evidence type="ECO:0000256" key="1">
    <source>
        <dbReference type="SAM" id="MobiDB-lite"/>
    </source>
</evidence>
<feature type="transmembrane region" description="Helical" evidence="2">
    <location>
        <begin position="18"/>
        <end position="40"/>
    </location>
</feature>
<dbReference type="PANTHER" id="PTHR48098">
    <property type="entry name" value="ENTEROCHELIN ESTERASE-RELATED"/>
    <property type="match status" value="1"/>
</dbReference>
<proteinExistence type="predicted"/>
<evidence type="ECO:0000256" key="2">
    <source>
        <dbReference type="SAM" id="Phobius"/>
    </source>
</evidence>
<feature type="transmembrane region" description="Helical" evidence="2">
    <location>
        <begin position="143"/>
        <end position="167"/>
    </location>
</feature>
<gene>
    <name evidence="3" type="ORF">APC1461_0090</name>
</gene>
<organism evidence="3 4">
    <name type="scientific">Bifidobacterium longum</name>
    <dbReference type="NCBI Taxonomy" id="216816"/>
    <lineage>
        <taxon>Bacteria</taxon>
        <taxon>Bacillati</taxon>
        <taxon>Actinomycetota</taxon>
        <taxon>Actinomycetes</taxon>
        <taxon>Bifidobacteriales</taxon>
        <taxon>Bifidobacteriaceae</taxon>
        <taxon>Bifidobacterium</taxon>
    </lineage>
</organism>